<dbReference type="InterPro" id="IPR013766">
    <property type="entry name" value="Thioredoxin_domain"/>
</dbReference>
<dbReference type="PROSITE" id="PS00194">
    <property type="entry name" value="THIOREDOXIN_1"/>
    <property type="match status" value="1"/>
</dbReference>
<evidence type="ECO:0000256" key="6">
    <source>
        <dbReference type="NCBIfam" id="TIGR01068"/>
    </source>
</evidence>
<accession>A0A5R9GP99</accession>
<dbReference type="Proteomes" id="UP000306585">
    <property type="component" value="Unassembled WGS sequence"/>
</dbReference>
<dbReference type="Gene3D" id="2.30.30.380">
    <property type="entry name" value="Zn-finger domain of Sec23/24"/>
    <property type="match status" value="1"/>
</dbReference>
<dbReference type="Pfam" id="PF00085">
    <property type="entry name" value="Thioredoxin"/>
    <property type="match status" value="1"/>
</dbReference>
<dbReference type="PANTHER" id="PTHR45663:SF11">
    <property type="entry name" value="GEO12009P1"/>
    <property type="match status" value="1"/>
</dbReference>
<keyword evidence="3" id="KW-0249">Electron transport</keyword>
<keyword evidence="2" id="KW-0813">Transport</keyword>
<dbReference type="Gene3D" id="3.40.30.10">
    <property type="entry name" value="Glutaredoxin"/>
    <property type="match status" value="1"/>
</dbReference>
<dbReference type="InterPro" id="IPR036249">
    <property type="entry name" value="Thioredoxin-like_sf"/>
</dbReference>
<feature type="domain" description="Thioredoxin" evidence="7">
    <location>
        <begin position="34"/>
        <end position="148"/>
    </location>
</feature>
<evidence type="ECO:0000256" key="5">
    <source>
        <dbReference type="ARBA" id="ARBA00023284"/>
    </source>
</evidence>
<keyword evidence="5" id="KW-0676">Redox-active center</keyword>
<dbReference type="GO" id="GO:0005737">
    <property type="term" value="C:cytoplasm"/>
    <property type="evidence" value="ECO:0007669"/>
    <property type="project" value="TreeGrafter"/>
</dbReference>
<dbReference type="InterPro" id="IPR005746">
    <property type="entry name" value="Thioredoxin"/>
</dbReference>
<evidence type="ECO:0000256" key="1">
    <source>
        <dbReference type="ARBA" id="ARBA00008987"/>
    </source>
</evidence>
<keyword evidence="9" id="KW-1185">Reference proteome</keyword>
<reference evidence="8 9" key="1">
    <citation type="journal article" date="2019" name="Appl. Environ. Microbiol.">
        <title>Environmental Evidence and Genomic Insight of Iron-oxidizing Bacteria Preference Towards More Corrosion Resistant Stainless Steel at Higher Salinities.</title>
        <authorList>
            <person name="Garrison C.E."/>
            <person name="Price K.A."/>
            <person name="Field E.K."/>
        </authorList>
    </citation>
    <scope>NUCLEOTIDE SEQUENCE [LARGE SCALE GENOMIC DNA]</scope>
    <source>
        <strain evidence="8 9">P3</strain>
    </source>
</reference>
<dbReference type="PANTHER" id="PTHR45663">
    <property type="entry name" value="GEO12009P1"/>
    <property type="match status" value="1"/>
</dbReference>
<proteinExistence type="inferred from homology"/>
<evidence type="ECO:0000313" key="9">
    <source>
        <dbReference type="Proteomes" id="UP000306585"/>
    </source>
</evidence>
<evidence type="ECO:0000256" key="2">
    <source>
        <dbReference type="ARBA" id="ARBA00022448"/>
    </source>
</evidence>
<dbReference type="EMBL" id="VBRY01000011">
    <property type="protein sequence ID" value="TLS66127.1"/>
    <property type="molecule type" value="Genomic_DNA"/>
</dbReference>
<dbReference type="FunFam" id="3.40.30.10:FF:000001">
    <property type="entry name" value="Thioredoxin"/>
    <property type="match status" value="1"/>
</dbReference>
<protein>
    <recommendedName>
        <fullName evidence="6">Thioredoxin</fullName>
    </recommendedName>
</protein>
<evidence type="ECO:0000256" key="4">
    <source>
        <dbReference type="ARBA" id="ARBA00023157"/>
    </source>
</evidence>
<evidence type="ECO:0000259" key="7">
    <source>
        <dbReference type="PROSITE" id="PS51352"/>
    </source>
</evidence>
<dbReference type="RefSeq" id="WP_138239884.1">
    <property type="nucleotide sequence ID" value="NZ_VBRY01000011.1"/>
</dbReference>
<dbReference type="NCBIfam" id="TIGR01068">
    <property type="entry name" value="thioredoxin"/>
    <property type="match status" value="1"/>
</dbReference>
<organism evidence="8 9">
    <name type="scientific">Mariprofundus erugo</name>
    <dbReference type="NCBI Taxonomy" id="2528639"/>
    <lineage>
        <taxon>Bacteria</taxon>
        <taxon>Pseudomonadati</taxon>
        <taxon>Pseudomonadota</taxon>
        <taxon>Candidatius Mariprofundia</taxon>
        <taxon>Mariprofundales</taxon>
        <taxon>Mariprofundaceae</taxon>
        <taxon>Mariprofundus</taxon>
    </lineage>
</organism>
<name>A0A5R9GP99_9PROT</name>
<dbReference type="GO" id="GO:0015035">
    <property type="term" value="F:protein-disulfide reductase activity"/>
    <property type="evidence" value="ECO:0007669"/>
    <property type="project" value="UniProtKB-UniRule"/>
</dbReference>
<dbReference type="PROSITE" id="PS51352">
    <property type="entry name" value="THIOREDOXIN_2"/>
    <property type="match status" value="1"/>
</dbReference>
<dbReference type="InterPro" id="IPR017937">
    <property type="entry name" value="Thioredoxin_CS"/>
</dbReference>
<dbReference type="PRINTS" id="PR00421">
    <property type="entry name" value="THIOREDOXIN"/>
</dbReference>
<dbReference type="CDD" id="cd02947">
    <property type="entry name" value="TRX_family"/>
    <property type="match status" value="1"/>
</dbReference>
<comment type="similarity">
    <text evidence="1">Belongs to the thioredoxin family.</text>
</comment>
<dbReference type="AlphaFoldDB" id="A0A5R9GP99"/>
<dbReference type="OrthoDB" id="5294541at2"/>
<keyword evidence="4" id="KW-1015">Disulfide bond</keyword>
<evidence type="ECO:0000256" key="3">
    <source>
        <dbReference type="ARBA" id="ARBA00022982"/>
    </source>
</evidence>
<comment type="caution">
    <text evidence="8">The sequence shown here is derived from an EMBL/GenBank/DDBJ whole genome shotgun (WGS) entry which is preliminary data.</text>
</comment>
<sequence>MSESPQVYPCLQCGVLNRIPAGVSMGSIRCGRCKKDVFPAHAVAITDANFTDRIMHSPLPVLVDFWAAWCGPCRMVAPVLEKLAQQFHGQLLVAKVDVDANPQLSSRFQIRSIPTMMFFRNGKTVDTMHGALPEAELRNYCLRMLQQS</sequence>
<dbReference type="SUPFAM" id="SSF52833">
    <property type="entry name" value="Thioredoxin-like"/>
    <property type="match status" value="1"/>
</dbReference>
<gene>
    <name evidence="8" type="primary">trxC</name>
    <name evidence="8" type="ORF">FEF65_11060</name>
</gene>
<dbReference type="NCBIfam" id="NF008229">
    <property type="entry name" value="PRK10996.1"/>
    <property type="match status" value="1"/>
</dbReference>
<evidence type="ECO:0000313" key="8">
    <source>
        <dbReference type="EMBL" id="TLS66127.1"/>
    </source>
</evidence>